<evidence type="ECO:0000313" key="2">
    <source>
        <dbReference type="EMBL" id="NHE56913.1"/>
    </source>
</evidence>
<proteinExistence type="predicted"/>
<evidence type="ECO:0000313" key="3">
    <source>
        <dbReference type="Proteomes" id="UP000649799"/>
    </source>
</evidence>
<feature type="chain" id="PRO_5046993348" evidence="1">
    <location>
        <begin position="23"/>
        <end position="339"/>
    </location>
</feature>
<keyword evidence="1" id="KW-0732">Signal</keyword>
<name>A0ABX0H958_9BACT</name>
<reference evidence="2 3" key="1">
    <citation type="submission" date="2020-03" db="EMBL/GenBank/DDBJ databases">
        <title>Cyclobacterium plantarum sp. nov., a marine bacterium isolated from a coastal-marine wetland.</title>
        <authorList>
            <person name="Sanchez-Porro C."/>
            <person name="Ventosa A."/>
            <person name="Amoozegar M."/>
        </authorList>
    </citation>
    <scope>NUCLEOTIDE SEQUENCE [LARGE SCALE GENOMIC DNA]</scope>
    <source>
        <strain evidence="2 3">GBPx2</strain>
    </source>
</reference>
<keyword evidence="3" id="KW-1185">Reference proteome</keyword>
<protein>
    <submittedName>
        <fullName evidence="2">DUF481 domain-containing protein</fullName>
    </submittedName>
</protein>
<evidence type="ECO:0000256" key="1">
    <source>
        <dbReference type="SAM" id="SignalP"/>
    </source>
</evidence>
<dbReference type="InterPro" id="IPR007433">
    <property type="entry name" value="DUF481"/>
</dbReference>
<gene>
    <name evidence="2" type="ORF">G9Q97_08825</name>
</gene>
<feature type="signal peptide" evidence="1">
    <location>
        <begin position="1"/>
        <end position="22"/>
    </location>
</feature>
<accession>A0ABX0H958</accession>
<dbReference type="Proteomes" id="UP000649799">
    <property type="component" value="Unassembled WGS sequence"/>
</dbReference>
<comment type="caution">
    <text evidence="2">The sequence shown here is derived from an EMBL/GenBank/DDBJ whole genome shotgun (WGS) entry which is preliminary data.</text>
</comment>
<sequence length="339" mass="39319">MISRSLLLFFVFLLFSVTGTHAQSDSLLVKNNQYLIGEIKSMERGVLVIETPYSKSDFRVKWGEILAIYSERLFITSSKSSNRIYGKISSPETGFLKIISIAKDEYIFPVADILYIKSVNRGFLDRLSASVDFGFTLTRARNQRQFSARSHLGYIAQKWSFDAAFNKLVTAQDEIEDINRGDGNLTAIYFPRRNWFALNRLEYLYNTEQALDLRFNTLFGAGRDFFKSNTLYWRVFGGLAFNNENFSGESMDRRSAEAWVASELNIFDMGDVSLLSNIFVYPSLTEKDRVRIDYRLDLKYDMPLDFYIKTGMTLNYDNQPFQSSRSVDYIWQTTLGWSW</sequence>
<dbReference type="EMBL" id="JAANYN010000003">
    <property type="protein sequence ID" value="NHE56913.1"/>
    <property type="molecule type" value="Genomic_DNA"/>
</dbReference>
<dbReference type="Pfam" id="PF04338">
    <property type="entry name" value="DUF481"/>
    <property type="match status" value="1"/>
</dbReference>
<organism evidence="2 3">
    <name type="scientific">Cyclobacterium plantarum</name>
    <dbReference type="NCBI Taxonomy" id="2716263"/>
    <lineage>
        <taxon>Bacteria</taxon>
        <taxon>Pseudomonadati</taxon>
        <taxon>Bacteroidota</taxon>
        <taxon>Cytophagia</taxon>
        <taxon>Cytophagales</taxon>
        <taxon>Cyclobacteriaceae</taxon>
        <taxon>Cyclobacterium</taxon>
    </lineage>
</organism>
<dbReference type="RefSeq" id="WP_166145754.1">
    <property type="nucleotide sequence ID" value="NZ_JAANYN010000003.1"/>
</dbReference>